<gene>
    <name evidence="2" type="ORF">ElyMa_004454300</name>
</gene>
<proteinExistence type="predicted"/>
<evidence type="ECO:0000313" key="2">
    <source>
        <dbReference type="EMBL" id="GFR96548.1"/>
    </source>
</evidence>
<comment type="caution">
    <text evidence="2">The sequence shown here is derived from an EMBL/GenBank/DDBJ whole genome shotgun (WGS) entry which is preliminary data.</text>
</comment>
<organism evidence="2 3">
    <name type="scientific">Elysia marginata</name>
    <dbReference type="NCBI Taxonomy" id="1093978"/>
    <lineage>
        <taxon>Eukaryota</taxon>
        <taxon>Metazoa</taxon>
        <taxon>Spiralia</taxon>
        <taxon>Lophotrochozoa</taxon>
        <taxon>Mollusca</taxon>
        <taxon>Gastropoda</taxon>
        <taxon>Heterobranchia</taxon>
        <taxon>Euthyneura</taxon>
        <taxon>Panpulmonata</taxon>
        <taxon>Sacoglossa</taxon>
        <taxon>Placobranchoidea</taxon>
        <taxon>Plakobranchidae</taxon>
        <taxon>Elysia</taxon>
    </lineage>
</organism>
<evidence type="ECO:0000313" key="3">
    <source>
        <dbReference type="Proteomes" id="UP000762676"/>
    </source>
</evidence>
<feature type="region of interest" description="Disordered" evidence="1">
    <location>
        <begin position="23"/>
        <end position="47"/>
    </location>
</feature>
<accession>A0AAV4HE84</accession>
<evidence type="ECO:0000256" key="1">
    <source>
        <dbReference type="SAM" id="MobiDB-lite"/>
    </source>
</evidence>
<dbReference type="Proteomes" id="UP000762676">
    <property type="component" value="Unassembled WGS sequence"/>
</dbReference>
<name>A0AAV4HE84_9GAST</name>
<reference evidence="2 3" key="1">
    <citation type="journal article" date="2021" name="Elife">
        <title>Chloroplast acquisition without the gene transfer in kleptoplastic sea slugs, Plakobranchus ocellatus.</title>
        <authorList>
            <person name="Maeda T."/>
            <person name="Takahashi S."/>
            <person name="Yoshida T."/>
            <person name="Shimamura S."/>
            <person name="Takaki Y."/>
            <person name="Nagai Y."/>
            <person name="Toyoda A."/>
            <person name="Suzuki Y."/>
            <person name="Arimoto A."/>
            <person name="Ishii H."/>
            <person name="Satoh N."/>
            <person name="Nishiyama T."/>
            <person name="Hasebe M."/>
            <person name="Maruyama T."/>
            <person name="Minagawa J."/>
            <person name="Obokata J."/>
            <person name="Shigenobu S."/>
        </authorList>
    </citation>
    <scope>NUCLEOTIDE SEQUENCE [LARGE SCALE GENOMIC DNA]</scope>
</reference>
<feature type="compositionally biased region" description="Polar residues" evidence="1">
    <location>
        <begin position="29"/>
        <end position="44"/>
    </location>
</feature>
<protein>
    <submittedName>
        <fullName evidence="2">E3 ubiquitin-protein ligase</fullName>
    </submittedName>
</protein>
<dbReference type="AlphaFoldDB" id="A0AAV4HE84"/>
<dbReference type="EMBL" id="BMAT01009005">
    <property type="protein sequence ID" value="GFR96548.1"/>
    <property type="molecule type" value="Genomic_DNA"/>
</dbReference>
<keyword evidence="3" id="KW-1185">Reference proteome</keyword>
<sequence length="74" mass="7736">MLKCGPLLSSPFPSICNTTASMIRRPTDDSSSMSRQAASGQKGRTLQVPAMPNTALPMQTSDLPSAVCKLIAIG</sequence>